<sequence>MVDVLRVLVIHSVRGTGLIPLQIPIWVCDMILQGAFLLPRELTVKGKSTAVLQQMQMTVTRGFFHYLYQMAAHQNLCIQMVLVRHASFHHLLPIKTHKIWAKAELEQVLPMELGSLHLQG</sequence>
<accession>A0A0A9CP54</accession>
<name>A0A0A9CP54_ARUDO</name>
<reference evidence="1" key="1">
    <citation type="submission" date="2014-09" db="EMBL/GenBank/DDBJ databases">
        <authorList>
            <person name="Magalhaes I.L.F."/>
            <person name="Oliveira U."/>
            <person name="Santos F.R."/>
            <person name="Vidigal T.H.D.A."/>
            <person name="Brescovit A.D."/>
            <person name="Santos A.J."/>
        </authorList>
    </citation>
    <scope>NUCLEOTIDE SEQUENCE</scope>
    <source>
        <tissue evidence="1">Shoot tissue taken approximately 20 cm above the soil surface</tissue>
    </source>
</reference>
<dbReference type="AlphaFoldDB" id="A0A0A9CP54"/>
<evidence type="ECO:0000313" key="1">
    <source>
        <dbReference type="EMBL" id="JAD78084.1"/>
    </source>
</evidence>
<dbReference type="EMBL" id="GBRH01219811">
    <property type="protein sequence ID" value="JAD78084.1"/>
    <property type="molecule type" value="Transcribed_RNA"/>
</dbReference>
<reference evidence="1" key="2">
    <citation type="journal article" date="2015" name="Data Brief">
        <title>Shoot transcriptome of the giant reed, Arundo donax.</title>
        <authorList>
            <person name="Barrero R.A."/>
            <person name="Guerrero F.D."/>
            <person name="Moolhuijzen P."/>
            <person name="Goolsby J.A."/>
            <person name="Tidwell J."/>
            <person name="Bellgard S.E."/>
            <person name="Bellgard M.I."/>
        </authorList>
    </citation>
    <scope>NUCLEOTIDE SEQUENCE</scope>
    <source>
        <tissue evidence="1">Shoot tissue taken approximately 20 cm above the soil surface</tissue>
    </source>
</reference>
<organism evidence="1">
    <name type="scientific">Arundo donax</name>
    <name type="common">Giant reed</name>
    <name type="synonym">Donax arundinaceus</name>
    <dbReference type="NCBI Taxonomy" id="35708"/>
    <lineage>
        <taxon>Eukaryota</taxon>
        <taxon>Viridiplantae</taxon>
        <taxon>Streptophyta</taxon>
        <taxon>Embryophyta</taxon>
        <taxon>Tracheophyta</taxon>
        <taxon>Spermatophyta</taxon>
        <taxon>Magnoliopsida</taxon>
        <taxon>Liliopsida</taxon>
        <taxon>Poales</taxon>
        <taxon>Poaceae</taxon>
        <taxon>PACMAD clade</taxon>
        <taxon>Arundinoideae</taxon>
        <taxon>Arundineae</taxon>
        <taxon>Arundo</taxon>
    </lineage>
</organism>
<proteinExistence type="predicted"/>
<protein>
    <submittedName>
        <fullName evidence="1">Uncharacterized protein</fullName>
    </submittedName>
</protein>